<reference evidence="2" key="1">
    <citation type="submission" date="2023-05" db="EMBL/GenBank/DDBJ databases">
        <authorList>
            <person name="Stuckert A."/>
        </authorList>
    </citation>
    <scope>NUCLEOTIDE SEQUENCE</scope>
</reference>
<evidence type="ECO:0000313" key="2">
    <source>
        <dbReference type="EMBL" id="CAI9579662.1"/>
    </source>
</evidence>
<evidence type="ECO:0000313" key="3">
    <source>
        <dbReference type="Proteomes" id="UP001162483"/>
    </source>
</evidence>
<comment type="caution">
    <text evidence="2">The sequence shown here is derived from an EMBL/GenBank/DDBJ whole genome shotgun (WGS) entry which is preliminary data.</text>
</comment>
<proteinExistence type="predicted"/>
<sequence>MLYTVSTLLCMAVLCRAIQSSVQKLTGRDLCCLYIGLSPVGDTWRSTGAGKKS</sequence>
<accession>A0ABN9E7F9</accession>
<keyword evidence="3" id="KW-1185">Reference proteome</keyword>
<organism evidence="2 3">
    <name type="scientific">Staurois parvus</name>
    <dbReference type="NCBI Taxonomy" id="386267"/>
    <lineage>
        <taxon>Eukaryota</taxon>
        <taxon>Metazoa</taxon>
        <taxon>Chordata</taxon>
        <taxon>Craniata</taxon>
        <taxon>Vertebrata</taxon>
        <taxon>Euteleostomi</taxon>
        <taxon>Amphibia</taxon>
        <taxon>Batrachia</taxon>
        <taxon>Anura</taxon>
        <taxon>Neobatrachia</taxon>
        <taxon>Ranoidea</taxon>
        <taxon>Ranidae</taxon>
        <taxon>Staurois</taxon>
    </lineage>
</organism>
<dbReference type="Proteomes" id="UP001162483">
    <property type="component" value="Unassembled WGS sequence"/>
</dbReference>
<name>A0ABN9E7F9_9NEOB</name>
<feature type="chain" id="PRO_5045314680" evidence="1">
    <location>
        <begin position="18"/>
        <end position="53"/>
    </location>
</feature>
<protein>
    <submittedName>
        <fullName evidence="2">Uncharacterized protein</fullName>
    </submittedName>
</protein>
<dbReference type="EMBL" id="CATNWA010015114">
    <property type="protein sequence ID" value="CAI9579662.1"/>
    <property type="molecule type" value="Genomic_DNA"/>
</dbReference>
<gene>
    <name evidence="2" type="ORF">SPARVUS_LOCUS9137666</name>
</gene>
<feature type="non-terminal residue" evidence="2">
    <location>
        <position position="53"/>
    </location>
</feature>
<keyword evidence="1" id="KW-0732">Signal</keyword>
<feature type="signal peptide" evidence="1">
    <location>
        <begin position="1"/>
        <end position="17"/>
    </location>
</feature>
<evidence type="ECO:0000256" key="1">
    <source>
        <dbReference type="SAM" id="SignalP"/>
    </source>
</evidence>